<dbReference type="PROSITE" id="PS50850">
    <property type="entry name" value="MFS"/>
    <property type="match status" value="1"/>
</dbReference>
<dbReference type="Proteomes" id="UP001314635">
    <property type="component" value="Unassembled WGS sequence"/>
</dbReference>
<feature type="transmembrane region" description="Helical" evidence="6">
    <location>
        <begin position="337"/>
        <end position="356"/>
    </location>
</feature>
<evidence type="ECO:0000313" key="8">
    <source>
        <dbReference type="EMBL" id="MBR1141390.1"/>
    </source>
</evidence>
<dbReference type="PANTHER" id="PTHR42718">
    <property type="entry name" value="MAJOR FACILITATOR SUPERFAMILY MULTIDRUG TRANSPORTER MFSC"/>
    <property type="match status" value="1"/>
</dbReference>
<evidence type="ECO:0000256" key="6">
    <source>
        <dbReference type="SAM" id="Phobius"/>
    </source>
</evidence>
<feature type="domain" description="Major facilitator superfamily (MFS) profile" evidence="7">
    <location>
        <begin position="21"/>
        <end position="456"/>
    </location>
</feature>
<evidence type="ECO:0000256" key="3">
    <source>
        <dbReference type="ARBA" id="ARBA00022692"/>
    </source>
</evidence>
<name>A0ABS5GJ70_9BRAD</name>
<reference evidence="9" key="1">
    <citation type="journal article" date="2021" name="ISME J.">
        <title>Evolutionary origin and ecological implication of a unique nif island in free-living Bradyrhizobium lineages.</title>
        <authorList>
            <person name="Tao J."/>
        </authorList>
    </citation>
    <scope>NUCLEOTIDE SEQUENCE [LARGE SCALE GENOMIC DNA]</scope>
    <source>
        <strain evidence="9">SZCCT0094</strain>
    </source>
</reference>
<dbReference type="InterPro" id="IPR020846">
    <property type="entry name" value="MFS_dom"/>
</dbReference>
<feature type="transmembrane region" description="Helical" evidence="6">
    <location>
        <begin position="55"/>
        <end position="75"/>
    </location>
</feature>
<comment type="caution">
    <text evidence="8">The sequence shown here is derived from an EMBL/GenBank/DDBJ whole genome shotgun (WGS) entry which is preliminary data.</text>
</comment>
<feature type="transmembrane region" description="Helical" evidence="6">
    <location>
        <begin position="147"/>
        <end position="169"/>
    </location>
</feature>
<dbReference type="CDD" id="cd17321">
    <property type="entry name" value="MFS_MMR_MDR_like"/>
    <property type="match status" value="1"/>
</dbReference>
<feature type="transmembrane region" description="Helical" evidence="6">
    <location>
        <begin position="362"/>
        <end position="379"/>
    </location>
</feature>
<dbReference type="EMBL" id="JAFCLK010000064">
    <property type="protein sequence ID" value="MBR1141390.1"/>
    <property type="molecule type" value="Genomic_DNA"/>
</dbReference>
<evidence type="ECO:0000313" key="9">
    <source>
        <dbReference type="Proteomes" id="UP001314635"/>
    </source>
</evidence>
<feature type="transmembrane region" description="Helical" evidence="6">
    <location>
        <begin position="20"/>
        <end position="43"/>
    </location>
</feature>
<organism evidence="8 9">
    <name type="scientific">Bradyrhizobium denitrificans</name>
    <dbReference type="NCBI Taxonomy" id="2734912"/>
    <lineage>
        <taxon>Bacteria</taxon>
        <taxon>Pseudomonadati</taxon>
        <taxon>Pseudomonadota</taxon>
        <taxon>Alphaproteobacteria</taxon>
        <taxon>Hyphomicrobiales</taxon>
        <taxon>Nitrobacteraceae</taxon>
        <taxon>Bradyrhizobium</taxon>
    </lineage>
</organism>
<sequence>MTSTTTVLHADGLPLPQRTWAIVTIALGIVLAVVDGAIANVALPTIARDLNASPAFSIWIVNGYQLAVTISLLPLASLGEIIGYRRVYLAGLVLFTAASAFCALADNLPLLTLARILQGFGAAGILSVNSALVRFTYPQALLGRGIGINAMVVAVSAAVGPTIAAGILAVGSWPWLFAINVPLGIVTFVFGFRFLPHTPRAPHMFDWQSAALSAVTFGFLIAAVDSLGHGEALVTCAIEFVVAIIAGMWLVYRQTHMASPLLPLDLLRIPVFALSIATSISSFCGQMLAFVAIPFYLESHFGYSPVQMGLLITPWPIAVGLTAPIAGRLVERVPAGLLGGIGLVIFACGLGALGLLPREPSAWDVVWRMALAGCGFGLFQTPNNRTMIAAAPRERAGGASGMLGTARLLGQTTGAALVAMFLAIDPADGTRLSLLTGVGFALMGAFLSMLRLSPAGARGAEHVRIHDGQRLKGE</sequence>
<protein>
    <submittedName>
        <fullName evidence="8">MFS transporter</fullName>
    </submittedName>
</protein>
<accession>A0ABS5GJ70</accession>
<dbReference type="Gene3D" id="1.20.1250.20">
    <property type="entry name" value="MFS general substrate transporter like domains"/>
    <property type="match status" value="1"/>
</dbReference>
<evidence type="ECO:0000259" key="7">
    <source>
        <dbReference type="PROSITE" id="PS50850"/>
    </source>
</evidence>
<feature type="transmembrane region" description="Helical" evidence="6">
    <location>
        <begin position="207"/>
        <end position="226"/>
    </location>
</feature>
<evidence type="ECO:0000256" key="1">
    <source>
        <dbReference type="ARBA" id="ARBA00004141"/>
    </source>
</evidence>
<dbReference type="Gene3D" id="1.20.1720.10">
    <property type="entry name" value="Multidrug resistance protein D"/>
    <property type="match status" value="1"/>
</dbReference>
<keyword evidence="3 6" id="KW-0812">Transmembrane</keyword>
<dbReference type="InterPro" id="IPR011701">
    <property type="entry name" value="MFS"/>
</dbReference>
<dbReference type="RefSeq" id="WP_172242104.1">
    <property type="nucleotide sequence ID" value="NZ_JABFDP010000036.1"/>
</dbReference>
<keyword evidence="5 6" id="KW-0472">Membrane</keyword>
<evidence type="ECO:0000256" key="4">
    <source>
        <dbReference type="ARBA" id="ARBA00022989"/>
    </source>
</evidence>
<evidence type="ECO:0000256" key="2">
    <source>
        <dbReference type="ARBA" id="ARBA00022448"/>
    </source>
</evidence>
<feature type="transmembrane region" description="Helical" evidence="6">
    <location>
        <begin position="309"/>
        <end position="330"/>
    </location>
</feature>
<gene>
    <name evidence="8" type="ORF">JQ619_37160</name>
</gene>
<dbReference type="PRINTS" id="PR01036">
    <property type="entry name" value="TCRTETB"/>
</dbReference>
<comment type="subcellular location">
    <subcellularLocation>
        <location evidence="1">Membrane</location>
        <topology evidence="1">Multi-pass membrane protein</topology>
    </subcellularLocation>
</comment>
<feature type="transmembrane region" description="Helical" evidence="6">
    <location>
        <begin position="87"/>
        <end position="110"/>
    </location>
</feature>
<proteinExistence type="predicted"/>
<dbReference type="Pfam" id="PF07690">
    <property type="entry name" value="MFS_1"/>
    <property type="match status" value="1"/>
</dbReference>
<feature type="transmembrane region" description="Helical" evidence="6">
    <location>
        <begin position="175"/>
        <end position="195"/>
    </location>
</feature>
<dbReference type="InterPro" id="IPR036259">
    <property type="entry name" value="MFS_trans_sf"/>
</dbReference>
<feature type="transmembrane region" description="Helical" evidence="6">
    <location>
        <begin position="430"/>
        <end position="450"/>
    </location>
</feature>
<keyword evidence="9" id="KW-1185">Reference proteome</keyword>
<keyword evidence="4 6" id="KW-1133">Transmembrane helix</keyword>
<feature type="transmembrane region" description="Helical" evidence="6">
    <location>
        <begin position="272"/>
        <end position="297"/>
    </location>
</feature>
<feature type="transmembrane region" description="Helical" evidence="6">
    <location>
        <begin position="116"/>
        <end position="135"/>
    </location>
</feature>
<dbReference type="SUPFAM" id="SSF103473">
    <property type="entry name" value="MFS general substrate transporter"/>
    <property type="match status" value="1"/>
</dbReference>
<evidence type="ECO:0000256" key="5">
    <source>
        <dbReference type="ARBA" id="ARBA00023136"/>
    </source>
</evidence>
<dbReference type="PANTHER" id="PTHR42718:SF9">
    <property type="entry name" value="MAJOR FACILITATOR SUPERFAMILY MULTIDRUG TRANSPORTER MFSC"/>
    <property type="match status" value="1"/>
</dbReference>
<feature type="transmembrane region" description="Helical" evidence="6">
    <location>
        <begin position="232"/>
        <end position="252"/>
    </location>
</feature>
<feature type="transmembrane region" description="Helical" evidence="6">
    <location>
        <begin position="400"/>
        <end position="424"/>
    </location>
</feature>
<keyword evidence="2" id="KW-0813">Transport</keyword>